<name>A0AAE0HTA4_9PEZI</name>
<organism evidence="2 3">
    <name type="scientific">Apodospora peruviana</name>
    <dbReference type="NCBI Taxonomy" id="516989"/>
    <lineage>
        <taxon>Eukaryota</taxon>
        <taxon>Fungi</taxon>
        <taxon>Dikarya</taxon>
        <taxon>Ascomycota</taxon>
        <taxon>Pezizomycotina</taxon>
        <taxon>Sordariomycetes</taxon>
        <taxon>Sordariomycetidae</taxon>
        <taxon>Sordariales</taxon>
        <taxon>Lasiosphaeriaceae</taxon>
        <taxon>Apodospora</taxon>
    </lineage>
</organism>
<feature type="domain" description="2EXR" evidence="1">
    <location>
        <begin position="17"/>
        <end position="90"/>
    </location>
</feature>
<dbReference type="EMBL" id="JAUEDM010000009">
    <property type="protein sequence ID" value="KAK3312296.1"/>
    <property type="molecule type" value="Genomic_DNA"/>
</dbReference>
<gene>
    <name evidence="2" type="ORF">B0H66DRAFT_538590</name>
</gene>
<accession>A0AAE0HTA4</accession>
<protein>
    <recommendedName>
        <fullName evidence="1">2EXR domain-containing protein</fullName>
    </recommendedName>
</protein>
<dbReference type="Proteomes" id="UP001283341">
    <property type="component" value="Unassembled WGS sequence"/>
</dbReference>
<reference evidence="2" key="1">
    <citation type="journal article" date="2023" name="Mol. Phylogenet. Evol.">
        <title>Genome-scale phylogeny and comparative genomics of the fungal order Sordariales.</title>
        <authorList>
            <person name="Hensen N."/>
            <person name="Bonometti L."/>
            <person name="Westerberg I."/>
            <person name="Brannstrom I.O."/>
            <person name="Guillou S."/>
            <person name="Cros-Aarteil S."/>
            <person name="Calhoun S."/>
            <person name="Haridas S."/>
            <person name="Kuo A."/>
            <person name="Mondo S."/>
            <person name="Pangilinan J."/>
            <person name="Riley R."/>
            <person name="LaButti K."/>
            <person name="Andreopoulos B."/>
            <person name="Lipzen A."/>
            <person name="Chen C."/>
            <person name="Yan M."/>
            <person name="Daum C."/>
            <person name="Ng V."/>
            <person name="Clum A."/>
            <person name="Steindorff A."/>
            <person name="Ohm R.A."/>
            <person name="Martin F."/>
            <person name="Silar P."/>
            <person name="Natvig D.O."/>
            <person name="Lalanne C."/>
            <person name="Gautier V."/>
            <person name="Ament-Velasquez S.L."/>
            <person name="Kruys A."/>
            <person name="Hutchinson M.I."/>
            <person name="Powell A.J."/>
            <person name="Barry K."/>
            <person name="Miller A.N."/>
            <person name="Grigoriev I.V."/>
            <person name="Debuchy R."/>
            <person name="Gladieux P."/>
            <person name="Hiltunen Thoren M."/>
            <person name="Johannesson H."/>
        </authorList>
    </citation>
    <scope>NUCLEOTIDE SEQUENCE</scope>
    <source>
        <strain evidence="2">CBS 118394</strain>
    </source>
</reference>
<dbReference type="PANTHER" id="PTHR35910:SF1">
    <property type="entry name" value="2EXR DOMAIN-CONTAINING PROTEIN"/>
    <property type="match status" value="1"/>
</dbReference>
<comment type="caution">
    <text evidence="2">The sequence shown here is derived from an EMBL/GenBank/DDBJ whole genome shotgun (WGS) entry which is preliminary data.</text>
</comment>
<dbReference type="AlphaFoldDB" id="A0AAE0HTA4"/>
<evidence type="ECO:0000313" key="3">
    <source>
        <dbReference type="Proteomes" id="UP001283341"/>
    </source>
</evidence>
<dbReference type="PANTHER" id="PTHR35910">
    <property type="entry name" value="2EXR DOMAIN-CONTAINING PROTEIN"/>
    <property type="match status" value="1"/>
</dbReference>
<evidence type="ECO:0000259" key="1">
    <source>
        <dbReference type="Pfam" id="PF20150"/>
    </source>
</evidence>
<proteinExistence type="predicted"/>
<dbReference type="Pfam" id="PF20150">
    <property type="entry name" value="2EXR"/>
    <property type="match status" value="1"/>
</dbReference>
<reference evidence="2" key="2">
    <citation type="submission" date="2023-06" db="EMBL/GenBank/DDBJ databases">
        <authorList>
            <consortium name="Lawrence Berkeley National Laboratory"/>
            <person name="Haridas S."/>
            <person name="Hensen N."/>
            <person name="Bonometti L."/>
            <person name="Westerberg I."/>
            <person name="Brannstrom I.O."/>
            <person name="Guillou S."/>
            <person name="Cros-Aarteil S."/>
            <person name="Calhoun S."/>
            <person name="Kuo A."/>
            <person name="Mondo S."/>
            <person name="Pangilinan J."/>
            <person name="Riley R."/>
            <person name="Labutti K."/>
            <person name="Andreopoulos B."/>
            <person name="Lipzen A."/>
            <person name="Chen C."/>
            <person name="Yanf M."/>
            <person name="Daum C."/>
            <person name="Ng V."/>
            <person name="Clum A."/>
            <person name="Steindorff A."/>
            <person name="Ohm R."/>
            <person name="Martin F."/>
            <person name="Silar P."/>
            <person name="Natvig D."/>
            <person name="Lalanne C."/>
            <person name="Gautier V."/>
            <person name="Ament-Velasquez S.L."/>
            <person name="Kruys A."/>
            <person name="Hutchinson M.I."/>
            <person name="Powell A.J."/>
            <person name="Barry K."/>
            <person name="Miller A.N."/>
            <person name="Grigoriev I.V."/>
            <person name="Debuchy R."/>
            <person name="Gladieux P."/>
            <person name="Thoren M.H."/>
            <person name="Johannesson H."/>
        </authorList>
    </citation>
    <scope>NUCLEOTIDE SEQUENCE</scope>
    <source>
        <strain evidence="2">CBS 118394</strain>
    </source>
</reference>
<evidence type="ECO:0000313" key="2">
    <source>
        <dbReference type="EMBL" id="KAK3312296.1"/>
    </source>
</evidence>
<sequence>MTIFPVPTDSSSAPKTFHSFQKLPNEIQNMIWELVPTPTRVVTGDVRLPIVPAKFAIPPLMHVCSTSRFSGKRRFTLLAKPNSAPRTPYIEYRGLKRAGRPNARIYEQTREHRRMFMYIDYETDVFVAGWDTMIPATMAPMTRFISVPDPTQVRNLAYLLPSRTAMRYAADTLLDVKLPDTKTHCPNLRKAVMLVCERETVQPFVPTYQRDEAYHTEKSFSSSAVLWGNGNMYELEAVLTLWEQDVEYERQLEVLGERYGDGGKNKRPVFPETVLPSRSQFWRANEKGEEVRMRMEESVWLTDGLFFQIGSTGEENWFGCYYTSSRYYTGKNVVDRATARRDHILFAN</sequence>
<dbReference type="InterPro" id="IPR045518">
    <property type="entry name" value="2EXR"/>
</dbReference>
<keyword evidence="3" id="KW-1185">Reference proteome</keyword>